<dbReference type="Proteomes" id="UP000886520">
    <property type="component" value="Chromosome 15"/>
</dbReference>
<dbReference type="OrthoDB" id="73465at2759"/>
<keyword evidence="3" id="KW-0406">Ion transport</keyword>
<evidence type="ECO:0000256" key="3">
    <source>
        <dbReference type="ARBA" id="ARBA00022496"/>
    </source>
</evidence>
<comment type="subcellular location">
    <subcellularLocation>
        <location evidence="1">Vacuole membrane</location>
        <topology evidence="1">Multi-pass membrane protein</topology>
    </subcellularLocation>
</comment>
<evidence type="ECO:0000256" key="9">
    <source>
        <dbReference type="SAM" id="MobiDB-lite"/>
    </source>
</evidence>
<dbReference type="GO" id="GO:0006826">
    <property type="term" value="P:iron ion transport"/>
    <property type="evidence" value="ECO:0007669"/>
    <property type="project" value="UniProtKB-KW"/>
</dbReference>
<proteinExistence type="inferred from homology"/>
<evidence type="ECO:0000256" key="4">
    <source>
        <dbReference type="ARBA" id="ARBA00022554"/>
    </source>
</evidence>
<dbReference type="EMBL" id="JABFUD020000015">
    <property type="protein sequence ID" value="KAI5069473.1"/>
    <property type="molecule type" value="Genomic_DNA"/>
</dbReference>
<evidence type="ECO:0000256" key="8">
    <source>
        <dbReference type="ARBA" id="ARBA00044464"/>
    </source>
</evidence>
<name>A0A9D4ZBI5_ADICA</name>
<keyword evidence="3" id="KW-0410">Iron transport</keyword>
<keyword evidence="3" id="KW-0813">Transport</keyword>
<dbReference type="InterPro" id="IPR008217">
    <property type="entry name" value="Ccc1_fam"/>
</dbReference>
<accession>A0A9D4ZBI5</accession>
<evidence type="ECO:0000256" key="5">
    <source>
        <dbReference type="ARBA" id="ARBA00022692"/>
    </source>
</evidence>
<dbReference type="PANTHER" id="PTHR31851">
    <property type="entry name" value="FE(2+)/MN(2+) TRANSPORTER PCL1"/>
    <property type="match status" value="1"/>
</dbReference>
<gene>
    <name evidence="11" type="ORF">GOP47_0015774</name>
</gene>
<keyword evidence="6 10" id="KW-1133">Transmembrane helix</keyword>
<comment type="catalytic activity">
    <reaction evidence="8">
        <text>Fe(2+)(in) = Fe(2+)(out)</text>
        <dbReference type="Rhea" id="RHEA:28486"/>
        <dbReference type="ChEBI" id="CHEBI:29033"/>
    </reaction>
    <physiologicalReaction direction="left-to-right" evidence="8">
        <dbReference type="Rhea" id="RHEA:28487"/>
    </physiologicalReaction>
</comment>
<keyword evidence="5 10" id="KW-0812">Transmembrane</keyword>
<dbReference type="AlphaFoldDB" id="A0A9D4ZBI5"/>
<sequence>MASWSARQSEESAMGNQNVGLDVRKPLLEDTEDGLRTSMNTDRPVEVPKASEFAKSIVYGGLDAIVTSFALVASISGSNHSSGAVLVLGFANLLADGMSMGFGDFVSSSTEKDLAFTYRKVMGWKVRKDPHSQILDLISTYKAHGMDEGDAQLVVDCFSKYRNLFLDQKMTMEQGLVTPDPSESLWKHGCVTFLSFLGFGCTPLLAYVILNPFTSNNQIKFAAAAVVTLIALVVLGLAKAKISGQKYLSSVLMVVLNGGIAAGVAYLVGWLLTDVLGIED</sequence>
<dbReference type="GO" id="GO:0005774">
    <property type="term" value="C:vacuolar membrane"/>
    <property type="evidence" value="ECO:0007669"/>
    <property type="project" value="UniProtKB-SubCell"/>
</dbReference>
<evidence type="ECO:0000313" key="12">
    <source>
        <dbReference type="Proteomes" id="UP000886520"/>
    </source>
</evidence>
<comment type="caution">
    <text evidence="11">The sequence shown here is derived from an EMBL/GenBank/DDBJ whole genome shotgun (WGS) entry which is preliminary data.</text>
</comment>
<feature type="region of interest" description="Disordered" evidence="9">
    <location>
        <begin position="1"/>
        <end position="21"/>
    </location>
</feature>
<evidence type="ECO:0000256" key="1">
    <source>
        <dbReference type="ARBA" id="ARBA00004128"/>
    </source>
</evidence>
<evidence type="ECO:0000313" key="11">
    <source>
        <dbReference type="EMBL" id="KAI5069473.1"/>
    </source>
</evidence>
<dbReference type="GO" id="GO:0030026">
    <property type="term" value="P:intracellular manganese ion homeostasis"/>
    <property type="evidence" value="ECO:0007669"/>
    <property type="project" value="InterPro"/>
</dbReference>
<keyword evidence="3" id="KW-0408">Iron</keyword>
<dbReference type="Pfam" id="PF01988">
    <property type="entry name" value="VIT1"/>
    <property type="match status" value="1"/>
</dbReference>
<dbReference type="GO" id="GO:0005384">
    <property type="term" value="F:manganese ion transmembrane transporter activity"/>
    <property type="evidence" value="ECO:0007669"/>
    <property type="project" value="InterPro"/>
</dbReference>
<feature type="transmembrane region" description="Helical" evidence="10">
    <location>
        <begin position="221"/>
        <end position="238"/>
    </location>
</feature>
<reference evidence="11" key="1">
    <citation type="submission" date="2021-01" db="EMBL/GenBank/DDBJ databases">
        <title>Adiantum capillus-veneris genome.</title>
        <authorList>
            <person name="Fang Y."/>
            <person name="Liao Q."/>
        </authorList>
    </citation>
    <scope>NUCLEOTIDE SEQUENCE</scope>
    <source>
        <strain evidence="11">H3</strain>
        <tissue evidence="11">Leaf</tissue>
    </source>
</reference>
<evidence type="ECO:0000256" key="7">
    <source>
        <dbReference type="ARBA" id="ARBA00023136"/>
    </source>
</evidence>
<evidence type="ECO:0000256" key="10">
    <source>
        <dbReference type="SAM" id="Phobius"/>
    </source>
</evidence>
<evidence type="ECO:0000256" key="6">
    <source>
        <dbReference type="ARBA" id="ARBA00022989"/>
    </source>
</evidence>
<evidence type="ECO:0000256" key="2">
    <source>
        <dbReference type="ARBA" id="ARBA00007049"/>
    </source>
</evidence>
<protein>
    <submittedName>
        <fullName evidence="11">Uncharacterized protein</fullName>
    </submittedName>
</protein>
<keyword evidence="4" id="KW-0926">Vacuole</keyword>
<keyword evidence="12" id="KW-1185">Reference proteome</keyword>
<keyword evidence="7 10" id="KW-0472">Membrane</keyword>
<comment type="similarity">
    <text evidence="2">Belongs to the CCC1 family.</text>
</comment>
<feature type="transmembrane region" description="Helical" evidence="10">
    <location>
        <begin position="250"/>
        <end position="272"/>
    </location>
</feature>
<feature type="transmembrane region" description="Helical" evidence="10">
    <location>
        <begin position="190"/>
        <end position="209"/>
    </location>
</feature>
<organism evidence="11 12">
    <name type="scientific">Adiantum capillus-veneris</name>
    <name type="common">Maidenhair fern</name>
    <dbReference type="NCBI Taxonomy" id="13818"/>
    <lineage>
        <taxon>Eukaryota</taxon>
        <taxon>Viridiplantae</taxon>
        <taxon>Streptophyta</taxon>
        <taxon>Embryophyta</taxon>
        <taxon>Tracheophyta</taxon>
        <taxon>Polypodiopsida</taxon>
        <taxon>Polypodiidae</taxon>
        <taxon>Polypodiales</taxon>
        <taxon>Pteridineae</taxon>
        <taxon>Pteridaceae</taxon>
        <taxon>Vittarioideae</taxon>
        <taxon>Adiantum</taxon>
    </lineage>
</organism>